<dbReference type="OrthoDB" id="7359157at2"/>
<proteinExistence type="predicted"/>
<dbReference type="EMBL" id="NOXS01000033">
    <property type="protein sequence ID" value="OYQ17996.1"/>
    <property type="molecule type" value="Genomic_DNA"/>
</dbReference>
<dbReference type="Proteomes" id="UP000216361">
    <property type="component" value="Unassembled WGS sequence"/>
</dbReference>
<accession>A0A255XM16</accession>
<gene>
    <name evidence="2" type="ORF">CHR90_13590</name>
</gene>
<protein>
    <recommendedName>
        <fullName evidence="1">DUF4340 domain-containing protein</fullName>
    </recommendedName>
</protein>
<dbReference type="AlphaFoldDB" id="A0A255XM16"/>
<feature type="domain" description="DUF4340" evidence="1">
    <location>
        <begin position="71"/>
        <end position="263"/>
    </location>
</feature>
<keyword evidence="3" id="KW-1185">Reference proteome</keyword>
<dbReference type="InterPro" id="IPR025641">
    <property type="entry name" value="DUF4340"/>
</dbReference>
<comment type="caution">
    <text evidence="2">The sequence shown here is derived from an EMBL/GenBank/DDBJ whole genome shotgun (WGS) entry which is preliminary data.</text>
</comment>
<sequence>MHSRSLLILIALAGASVIGAGMVITADQPVRSLPAGQKLFADLAAKQGQVTRIRLTQGKDSLTFEKKGDVWTLAEKSGYPVAPEKIRQILVDLTEVETLEGKTAKADLLPRLDLGEGDGSRARHLTLYSGETVLADVFLGKLRSAAINAAALGLDKPMLYLRKAGDGQAWLVESRLNPKVEALEYLTKDLFDIAQDKVATVTLTPAEGPAVEIGRAPGDATPPDVAVLNPPEGRVSKKGWDVSGVVAALEGMSFEDVRPAQDIPVDGPATEARFTLAEGGPVVVTLRKLDGADWAIFSGENDLLKPTQGWAFKLPSYKIERLTKSLADLTEEPKTN</sequence>
<evidence type="ECO:0000313" key="2">
    <source>
        <dbReference type="EMBL" id="OYQ17996.1"/>
    </source>
</evidence>
<reference evidence="2 3" key="1">
    <citation type="submission" date="2017-07" db="EMBL/GenBank/DDBJ databases">
        <title>Elstera cyanobacteriorum sp. nov., a novel bacterium isolated from cyanobacterial aggregates in a eutrophic lake.</title>
        <authorList>
            <person name="Cai H."/>
        </authorList>
    </citation>
    <scope>NUCLEOTIDE SEQUENCE [LARGE SCALE GENOMIC DNA]</scope>
    <source>
        <strain evidence="2 3">TH019</strain>
    </source>
</reference>
<evidence type="ECO:0000259" key="1">
    <source>
        <dbReference type="Pfam" id="PF14238"/>
    </source>
</evidence>
<dbReference type="RefSeq" id="WP_094409558.1">
    <property type="nucleotide sequence ID" value="NZ_BMJZ01000002.1"/>
</dbReference>
<dbReference type="Pfam" id="PF14238">
    <property type="entry name" value="DUF4340"/>
    <property type="match status" value="1"/>
</dbReference>
<organism evidence="2 3">
    <name type="scientific">Elstera cyanobacteriorum</name>
    <dbReference type="NCBI Taxonomy" id="2022747"/>
    <lineage>
        <taxon>Bacteria</taxon>
        <taxon>Pseudomonadati</taxon>
        <taxon>Pseudomonadota</taxon>
        <taxon>Alphaproteobacteria</taxon>
        <taxon>Rhodospirillales</taxon>
        <taxon>Rhodospirillaceae</taxon>
        <taxon>Elstera</taxon>
    </lineage>
</organism>
<evidence type="ECO:0000313" key="3">
    <source>
        <dbReference type="Proteomes" id="UP000216361"/>
    </source>
</evidence>
<name>A0A255XM16_9PROT</name>